<dbReference type="CDD" id="cd03794">
    <property type="entry name" value="GT4_WbuB-like"/>
    <property type="match status" value="1"/>
</dbReference>
<protein>
    <submittedName>
        <fullName evidence="6">Glycosyltransferase family 4 protein</fullName>
    </submittedName>
</protein>
<name>A0ABT0JZN3_9ACTN</name>
<evidence type="ECO:0000313" key="7">
    <source>
        <dbReference type="Proteomes" id="UP001201873"/>
    </source>
</evidence>
<evidence type="ECO:0000259" key="5">
    <source>
        <dbReference type="Pfam" id="PF13579"/>
    </source>
</evidence>
<feature type="domain" description="Glycosyltransferase subfamily 4-like N-terminal" evidence="5">
    <location>
        <begin position="23"/>
        <end position="208"/>
    </location>
</feature>
<dbReference type="Pfam" id="PF00534">
    <property type="entry name" value="Glycos_transf_1"/>
    <property type="match status" value="1"/>
</dbReference>
<dbReference type="PANTHER" id="PTHR45947:SF3">
    <property type="entry name" value="SULFOQUINOVOSYL TRANSFERASE SQD2"/>
    <property type="match status" value="1"/>
</dbReference>
<proteinExistence type="predicted"/>
<feature type="domain" description="Glycosyl transferase family 1" evidence="4">
    <location>
        <begin position="225"/>
        <end position="396"/>
    </location>
</feature>
<evidence type="ECO:0000313" key="6">
    <source>
        <dbReference type="EMBL" id="MCK9876468.1"/>
    </source>
</evidence>
<keyword evidence="2" id="KW-0808">Transferase</keyword>
<dbReference type="Pfam" id="PF13579">
    <property type="entry name" value="Glyco_trans_4_4"/>
    <property type="match status" value="1"/>
</dbReference>
<evidence type="ECO:0000259" key="4">
    <source>
        <dbReference type="Pfam" id="PF00534"/>
    </source>
</evidence>
<evidence type="ECO:0000256" key="1">
    <source>
        <dbReference type="ARBA" id="ARBA00022676"/>
    </source>
</evidence>
<keyword evidence="7" id="KW-1185">Reference proteome</keyword>
<comment type="caution">
    <text evidence="6">The sequence shown here is derived from an EMBL/GenBank/DDBJ whole genome shotgun (WGS) entry which is preliminary data.</text>
</comment>
<dbReference type="InterPro" id="IPR028098">
    <property type="entry name" value="Glyco_trans_4-like_N"/>
</dbReference>
<reference evidence="6 7" key="1">
    <citation type="submission" date="2022-04" db="EMBL/GenBank/DDBJ databases">
        <title>Genome diversity in the genus Frankia.</title>
        <authorList>
            <person name="Carlos-Shanley C."/>
            <person name="Hahn D."/>
        </authorList>
    </citation>
    <scope>NUCLEOTIDE SEQUENCE [LARGE SCALE GENOMIC DNA]</scope>
    <source>
        <strain evidence="6 7">Ag45/Mut15</strain>
    </source>
</reference>
<evidence type="ECO:0000256" key="3">
    <source>
        <dbReference type="SAM" id="MobiDB-lite"/>
    </source>
</evidence>
<gene>
    <name evidence="6" type="ORF">MXD59_11905</name>
</gene>
<accession>A0ABT0JZN3</accession>
<dbReference type="RefSeq" id="WP_248824722.1">
    <property type="nucleotide sequence ID" value="NZ_JALKFT010000009.1"/>
</dbReference>
<dbReference type="SUPFAM" id="SSF53756">
    <property type="entry name" value="UDP-Glycosyltransferase/glycogen phosphorylase"/>
    <property type="match status" value="1"/>
</dbReference>
<dbReference type="InterPro" id="IPR001296">
    <property type="entry name" value="Glyco_trans_1"/>
</dbReference>
<sequence>MPPTPGRRRVLIITHYFPPEIGAPQARLSETARAWAAEGLEVTVLTGMPNHPTGMIPPEYRGALVRTERVDGYRVLRTWLYATPNEGVARKTLGHLSFMVSSVVLGGRRIGPCDVIVVSSPTFFPLGSAWLLARRRRARLVVEVRDLWPAIFEQLGVLTNRRVLGLLERLELAAYRAADTVVTVTEGFRDDIVRRGIPAAKVHVVRNGVDLDRFRPAEAVPAGLRARLGAPGDEPLVLYIGAHGISHGLVSIADAAARLAGSPRADARAVRFAFVGEGADKRRLVEHVRALGLTNTTLHDGVPRAEVAAHVAAADLCVVPLRDVPMFDTFIPSKMFELLAAGKPVIGTLRGEAARILLDAGQVVVAPEDAEALAAAITRLAADPEQRARMARDGRRYVERHFNRDTLAHAYSDLLFPPDPSAVGTPGVPTRRQPTPRPSFGGERGVARRGLKGTA</sequence>
<keyword evidence="1" id="KW-0328">Glycosyltransferase</keyword>
<dbReference type="Proteomes" id="UP001201873">
    <property type="component" value="Unassembled WGS sequence"/>
</dbReference>
<organism evidence="6 7">
    <name type="scientific">Frankia umida</name>
    <dbReference type="NCBI Taxonomy" id="573489"/>
    <lineage>
        <taxon>Bacteria</taxon>
        <taxon>Bacillati</taxon>
        <taxon>Actinomycetota</taxon>
        <taxon>Actinomycetes</taxon>
        <taxon>Frankiales</taxon>
        <taxon>Frankiaceae</taxon>
        <taxon>Frankia</taxon>
    </lineage>
</organism>
<feature type="region of interest" description="Disordered" evidence="3">
    <location>
        <begin position="418"/>
        <end position="455"/>
    </location>
</feature>
<dbReference type="PANTHER" id="PTHR45947">
    <property type="entry name" value="SULFOQUINOVOSYL TRANSFERASE SQD2"/>
    <property type="match status" value="1"/>
</dbReference>
<dbReference type="EMBL" id="JALKFT010000009">
    <property type="protein sequence ID" value="MCK9876468.1"/>
    <property type="molecule type" value="Genomic_DNA"/>
</dbReference>
<dbReference type="Gene3D" id="3.40.50.2000">
    <property type="entry name" value="Glycogen Phosphorylase B"/>
    <property type="match status" value="2"/>
</dbReference>
<evidence type="ECO:0000256" key="2">
    <source>
        <dbReference type="ARBA" id="ARBA00022679"/>
    </source>
</evidence>
<dbReference type="InterPro" id="IPR050194">
    <property type="entry name" value="Glycosyltransferase_grp1"/>
</dbReference>